<comment type="caution">
    <text evidence="1">The sequence shown here is derived from an EMBL/GenBank/DDBJ whole genome shotgun (WGS) entry which is preliminary data.</text>
</comment>
<evidence type="ECO:0008006" key="2">
    <source>
        <dbReference type="Google" id="ProtNLM"/>
    </source>
</evidence>
<dbReference type="InterPro" id="IPR013320">
    <property type="entry name" value="ConA-like_dom_sf"/>
</dbReference>
<organism evidence="1">
    <name type="scientific">marine sediment metagenome</name>
    <dbReference type="NCBI Taxonomy" id="412755"/>
    <lineage>
        <taxon>unclassified sequences</taxon>
        <taxon>metagenomes</taxon>
        <taxon>ecological metagenomes</taxon>
    </lineage>
</organism>
<feature type="non-terminal residue" evidence="1">
    <location>
        <position position="1"/>
    </location>
</feature>
<sequence length="269" mass="29873">SREDRWSIGQEWDDGSPSDLYIGIVDDVRIYNTPLTANDIVQVMRGDALLAWDPSPRNNATVDINKASQPFTWLPGVDAAQHDVYFGTDEMAVDVAETSDTTGVYRIRQIGTSYTPPEGVEFGGGPYYWRIDEYNTDASISTGGLWNFTVADYLIVDDFEDYNDYPPNEIWSTWVDGYGVPANGATVGYPDPDWNAGEHYVETTIVHSGAQSMPFFYDNTGTATYSEATRTFAVSQNWTQESVQTLVLYFYGTAGNTGQLYVKVSGVKV</sequence>
<reference evidence="1" key="1">
    <citation type="journal article" date="2014" name="Front. Microbiol.">
        <title>High frequency of phylogenetically diverse reductive dehalogenase-homologous genes in deep subseafloor sedimentary metagenomes.</title>
        <authorList>
            <person name="Kawai M."/>
            <person name="Futagami T."/>
            <person name="Toyoda A."/>
            <person name="Takaki Y."/>
            <person name="Nishi S."/>
            <person name="Hori S."/>
            <person name="Arai W."/>
            <person name="Tsubouchi T."/>
            <person name="Morono Y."/>
            <person name="Uchiyama I."/>
            <person name="Ito T."/>
            <person name="Fujiyama A."/>
            <person name="Inagaki F."/>
            <person name="Takami H."/>
        </authorList>
    </citation>
    <scope>NUCLEOTIDE SEQUENCE</scope>
    <source>
        <strain evidence="1">Expedition CK06-06</strain>
    </source>
</reference>
<feature type="non-terminal residue" evidence="1">
    <location>
        <position position="269"/>
    </location>
</feature>
<accession>X1SGN1</accession>
<dbReference type="EMBL" id="BARW01021798">
    <property type="protein sequence ID" value="GAI92123.1"/>
    <property type="molecule type" value="Genomic_DNA"/>
</dbReference>
<name>X1SGN1_9ZZZZ</name>
<evidence type="ECO:0000313" key="1">
    <source>
        <dbReference type="EMBL" id="GAI92123.1"/>
    </source>
</evidence>
<protein>
    <recommendedName>
        <fullName evidence="2">LamG-like jellyroll fold domain-containing protein</fullName>
    </recommendedName>
</protein>
<dbReference type="Gene3D" id="2.60.120.200">
    <property type="match status" value="1"/>
</dbReference>
<proteinExistence type="predicted"/>
<dbReference type="AlphaFoldDB" id="X1SGN1"/>
<gene>
    <name evidence="1" type="ORF">S12H4_36555</name>
</gene>
<dbReference type="SUPFAM" id="SSF49899">
    <property type="entry name" value="Concanavalin A-like lectins/glucanases"/>
    <property type="match status" value="1"/>
</dbReference>